<dbReference type="Proteomes" id="UP000297195">
    <property type="component" value="Segment"/>
</dbReference>
<evidence type="ECO:0000313" key="1">
    <source>
        <dbReference type="EMBL" id="QBZ70789.1"/>
    </source>
</evidence>
<protein>
    <submittedName>
        <fullName evidence="1">Uncharacterized protein</fullName>
    </submittedName>
</protein>
<gene>
    <name evidence="1" type="ORF">pETSU_208</name>
</gene>
<dbReference type="EMBL" id="MK689364">
    <property type="protein sequence ID" value="QBZ70789.1"/>
    <property type="molecule type" value="Genomic_DNA"/>
</dbReference>
<name>A0A4D6DYQ1_9CAUD</name>
<proteinExistence type="predicted"/>
<sequence length="85" mass="9433">MKKVLLILLGICSFSALATKYDDTVEPKMPSDYVTQDRFVSTAMRGTMDLIITDTKTGCQYFVVDAGGYSKPATSLGCFEEYKKK</sequence>
<evidence type="ECO:0000313" key="2">
    <source>
        <dbReference type="Proteomes" id="UP000297195"/>
    </source>
</evidence>
<reference evidence="1 2" key="1">
    <citation type="submission" date="2019-03" db="EMBL/GenBank/DDBJ databases">
        <authorList>
            <person name="Kim S.G."/>
            <person name="Park S.C."/>
        </authorList>
    </citation>
    <scope>NUCLEOTIDE SEQUENCE [LARGE SCALE GENOMIC DNA]</scope>
</reference>
<organism evidence="1 2">
    <name type="scientific">Edwardsiella phage pEt-SU</name>
    <dbReference type="NCBI Taxonomy" id="2562142"/>
    <lineage>
        <taxon>Viruses</taxon>
        <taxon>Duplodnaviria</taxon>
        <taxon>Heunggongvirae</taxon>
        <taxon>Uroviricota</taxon>
        <taxon>Caudoviricetes</taxon>
        <taxon>Chimalliviridae</taxon>
        <taxon>Petsuvirus</taxon>
        <taxon>Petsuvirus pEtSU</taxon>
    </lineage>
</organism>
<keyword evidence="2" id="KW-1185">Reference proteome</keyword>
<accession>A0A4D6DYQ1</accession>